<proteinExistence type="predicted"/>
<keyword evidence="2" id="KW-1185">Reference proteome</keyword>
<sequence length="85" mass="9753">MQGHGDRCYYCAKVLYEYEDFWLAAIIVTKQCTSMGIDAIIVQKQCRYMGIAAIIVTKPCRHMGIYAIIMTKEYRGVVCLFKDNS</sequence>
<gene>
    <name evidence="1" type="ORF">DPMN_098247</name>
</gene>
<dbReference type="AlphaFoldDB" id="A0A9D4R6H3"/>
<organism evidence="1 2">
    <name type="scientific">Dreissena polymorpha</name>
    <name type="common">Zebra mussel</name>
    <name type="synonym">Mytilus polymorpha</name>
    <dbReference type="NCBI Taxonomy" id="45954"/>
    <lineage>
        <taxon>Eukaryota</taxon>
        <taxon>Metazoa</taxon>
        <taxon>Spiralia</taxon>
        <taxon>Lophotrochozoa</taxon>
        <taxon>Mollusca</taxon>
        <taxon>Bivalvia</taxon>
        <taxon>Autobranchia</taxon>
        <taxon>Heteroconchia</taxon>
        <taxon>Euheterodonta</taxon>
        <taxon>Imparidentia</taxon>
        <taxon>Neoheterodontei</taxon>
        <taxon>Myida</taxon>
        <taxon>Dreissenoidea</taxon>
        <taxon>Dreissenidae</taxon>
        <taxon>Dreissena</taxon>
    </lineage>
</organism>
<dbReference type="Proteomes" id="UP000828390">
    <property type="component" value="Unassembled WGS sequence"/>
</dbReference>
<name>A0A9D4R6H3_DREPO</name>
<accession>A0A9D4R6H3</accession>
<protein>
    <submittedName>
        <fullName evidence="1">Uncharacterized protein</fullName>
    </submittedName>
</protein>
<evidence type="ECO:0000313" key="2">
    <source>
        <dbReference type="Proteomes" id="UP000828390"/>
    </source>
</evidence>
<comment type="caution">
    <text evidence="1">The sequence shown here is derived from an EMBL/GenBank/DDBJ whole genome shotgun (WGS) entry which is preliminary data.</text>
</comment>
<dbReference type="EMBL" id="JAIWYP010000003">
    <property type="protein sequence ID" value="KAH3855677.1"/>
    <property type="molecule type" value="Genomic_DNA"/>
</dbReference>
<reference evidence="1" key="2">
    <citation type="submission" date="2020-11" db="EMBL/GenBank/DDBJ databases">
        <authorList>
            <person name="McCartney M.A."/>
            <person name="Auch B."/>
            <person name="Kono T."/>
            <person name="Mallez S."/>
            <person name="Becker A."/>
            <person name="Gohl D.M."/>
            <person name="Silverstein K.A.T."/>
            <person name="Koren S."/>
            <person name="Bechman K.B."/>
            <person name="Herman A."/>
            <person name="Abrahante J.E."/>
            <person name="Garbe J."/>
        </authorList>
    </citation>
    <scope>NUCLEOTIDE SEQUENCE</scope>
    <source>
        <strain evidence="1">Duluth1</strain>
        <tissue evidence="1">Whole animal</tissue>
    </source>
</reference>
<evidence type="ECO:0000313" key="1">
    <source>
        <dbReference type="EMBL" id="KAH3855677.1"/>
    </source>
</evidence>
<reference evidence="1" key="1">
    <citation type="journal article" date="2019" name="bioRxiv">
        <title>The Genome of the Zebra Mussel, Dreissena polymorpha: A Resource for Invasive Species Research.</title>
        <authorList>
            <person name="McCartney M.A."/>
            <person name="Auch B."/>
            <person name="Kono T."/>
            <person name="Mallez S."/>
            <person name="Zhang Y."/>
            <person name="Obille A."/>
            <person name="Becker A."/>
            <person name="Abrahante J.E."/>
            <person name="Garbe J."/>
            <person name="Badalamenti J.P."/>
            <person name="Herman A."/>
            <person name="Mangelson H."/>
            <person name="Liachko I."/>
            <person name="Sullivan S."/>
            <person name="Sone E.D."/>
            <person name="Koren S."/>
            <person name="Silverstein K.A.T."/>
            <person name="Beckman K.B."/>
            <person name="Gohl D.M."/>
        </authorList>
    </citation>
    <scope>NUCLEOTIDE SEQUENCE</scope>
    <source>
        <strain evidence="1">Duluth1</strain>
        <tissue evidence="1">Whole animal</tissue>
    </source>
</reference>